<evidence type="ECO:0000313" key="3">
    <source>
        <dbReference type="Proteomes" id="UP000008237"/>
    </source>
</evidence>
<dbReference type="InParanoid" id="E2BNS3"/>
<dbReference type="OrthoDB" id="10035433at2759"/>
<name>E2BNS3_HARSA</name>
<sequence>MEEEKLVNGVKTYFIRACKSDFMNQFIMNVTSPKSISSLMQSRSRLASCNTQVKPRHHYLYMVINTSNYRMKANSLLSILDSENGGDTIDEKEDSKKRPTSTASYGKKQVRNKPWKYLQRQRTTEAMTPLEIEEGRNIAMGRAKPEVQLFLINGIAQGDLLEHRVSGYYTSIWTLNSTQPSLSIPPYLFPPIVIINRGACFHKLRKRSDLQLIRCVQDNVSSQRSYFVKPPLSNVTLFFKNKEMEKEYRENAYKASEGIGGNPPTLVTSRFNMYFDIFISALVYQRS</sequence>
<feature type="region of interest" description="Disordered" evidence="1">
    <location>
        <begin position="84"/>
        <end position="109"/>
    </location>
</feature>
<gene>
    <name evidence="2" type="ORF">EAI_02385</name>
</gene>
<protein>
    <submittedName>
        <fullName evidence="2">Uncharacterized protein</fullName>
    </submittedName>
</protein>
<evidence type="ECO:0000256" key="1">
    <source>
        <dbReference type="SAM" id="MobiDB-lite"/>
    </source>
</evidence>
<dbReference type="STRING" id="610380.E2BNS3"/>
<dbReference type="Proteomes" id="UP000008237">
    <property type="component" value="Unassembled WGS sequence"/>
</dbReference>
<keyword evidence="3" id="KW-1185">Reference proteome</keyword>
<reference evidence="2 3" key="1">
    <citation type="journal article" date="2010" name="Science">
        <title>Genomic comparison of the ants Camponotus floridanus and Harpegnathos saltator.</title>
        <authorList>
            <person name="Bonasio R."/>
            <person name="Zhang G."/>
            <person name="Ye C."/>
            <person name="Mutti N.S."/>
            <person name="Fang X."/>
            <person name="Qin N."/>
            <person name="Donahue G."/>
            <person name="Yang P."/>
            <person name="Li Q."/>
            <person name="Li C."/>
            <person name="Zhang P."/>
            <person name="Huang Z."/>
            <person name="Berger S.L."/>
            <person name="Reinberg D."/>
            <person name="Wang J."/>
            <person name="Liebig J."/>
        </authorList>
    </citation>
    <scope>NUCLEOTIDE SEQUENCE [LARGE SCALE GENOMIC DNA]</scope>
    <source>
        <strain evidence="2 3">R22 G/1</strain>
    </source>
</reference>
<organism evidence="3">
    <name type="scientific">Harpegnathos saltator</name>
    <name type="common">Jerdon's jumping ant</name>
    <dbReference type="NCBI Taxonomy" id="610380"/>
    <lineage>
        <taxon>Eukaryota</taxon>
        <taxon>Metazoa</taxon>
        <taxon>Ecdysozoa</taxon>
        <taxon>Arthropoda</taxon>
        <taxon>Hexapoda</taxon>
        <taxon>Insecta</taxon>
        <taxon>Pterygota</taxon>
        <taxon>Neoptera</taxon>
        <taxon>Endopterygota</taxon>
        <taxon>Hymenoptera</taxon>
        <taxon>Apocrita</taxon>
        <taxon>Aculeata</taxon>
        <taxon>Formicoidea</taxon>
        <taxon>Formicidae</taxon>
        <taxon>Ponerinae</taxon>
        <taxon>Ponerini</taxon>
        <taxon>Harpegnathos</taxon>
    </lineage>
</organism>
<proteinExistence type="predicted"/>
<dbReference type="EMBL" id="GL449462">
    <property type="protein sequence ID" value="EFN82656.1"/>
    <property type="molecule type" value="Genomic_DNA"/>
</dbReference>
<evidence type="ECO:0000313" key="2">
    <source>
        <dbReference type="EMBL" id="EFN82656.1"/>
    </source>
</evidence>
<accession>E2BNS3</accession>
<dbReference type="AlphaFoldDB" id="E2BNS3"/>